<feature type="compositionally biased region" description="Low complexity" evidence="7">
    <location>
        <begin position="582"/>
        <end position="598"/>
    </location>
</feature>
<feature type="transmembrane region" description="Helical" evidence="6">
    <location>
        <begin position="400"/>
        <end position="423"/>
    </location>
</feature>
<evidence type="ECO:0000256" key="6">
    <source>
        <dbReference type="RuleBase" id="RU004914"/>
    </source>
</evidence>
<feature type="transmembrane region" description="Helical" evidence="6">
    <location>
        <begin position="129"/>
        <end position="149"/>
    </location>
</feature>
<proteinExistence type="inferred from homology"/>
<dbReference type="GO" id="GO:0015297">
    <property type="term" value="F:antiporter activity"/>
    <property type="evidence" value="ECO:0007669"/>
    <property type="project" value="InterPro"/>
</dbReference>
<comment type="subcellular location">
    <subcellularLocation>
        <location evidence="1">Membrane</location>
        <topology evidence="1">Multi-pass membrane protein</topology>
    </subcellularLocation>
</comment>
<evidence type="ECO:0000256" key="5">
    <source>
        <dbReference type="ARBA" id="ARBA00023136"/>
    </source>
</evidence>
<feature type="transmembrane region" description="Helical" evidence="6">
    <location>
        <begin position="460"/>
        <end position="482"/>
    </location>
</feature>
<evidence type="ECO:0000256" key="7">
    <source>
        <dbReference type="SAM" id="MobiDB-lite"/>
    </source>
</evidence>
<feature type="region of interest" description="Disordered" evidence="7">
    <location>
        <begin position="1"/>
        <end position="21"/>
    </location>
</feature>
<evidence type="ECO:0000256" key="1">
    <source>
        <dbReference type="ARBA" id="ARBA00004141"/>
    </source>
</evidence>
<feature type="transmembrane region" description="Helical" evidence="6">
    <location>
        <begin position="315"/>
        <end position="338"/>
    </location>
</feature>
<dbReference type="OrthoDB" id="2126698at2759"/>
<feature type="transmembrane region" description="Helical" evidence="6">
    <location>
        <begin position="435"/>
        <end position="454"/>
    </location>
</feature>
<accession>A0A836C1I9</accession>
<dbReference type="CDD" id="cd13132">
    <property type="entry name" value="MATE_eukaryotic"/>
    <property type="match status" value="1"/>
</dbReference>
<organism evidence="8 9">
    <name type="scientific">Edaphochlamys debaryana</name>
    <dbReference type="NCBI Taxonomy" id="47281"/>
    <lineage>
        <taxon>Eukaryota</taxon>
        <taxon>Viridiplantae</taxon>
        <taxon>Chlorophyta</taxon>
        <taxon>core chlorophytes</taxon>
        <taxon>Chlorophyceae</taxon>
        <taxon>CS clade</taxon>
        <taxon>Chlamydomonadales</taxon>
        <taxon>Chlamydomonadales incertae sedis</taxon>
        <taxon>Edaphochlamys</taxon>
    </lineage>
</organism>
<evidence type="ECO:0000256" key="2">
    <source>
        <dbReference type="ARBA" id="ARBA00010199"/>
    </source>
</evidence>
<protein>
    <recommendedName>
        <fullName evidence="6">Protein DETOXIFICATION</fullName>
    </recommendedName>
    <alternativeName>
        <fullName evidence="6">Multidrug and toxic compound extrusion protein</fullName>
    </alternativeName>
</protein>
<comment type="similarity">
    <text evidence="2 6">Belongs to the multi antimicrobial extrusion (MATE) (TC 2.A.66.1) family.</text>
</comment>
<dbReference type="PANTHER" id="PTHR11206">
    <property type="entry name" value="MULTIDRUG RESISTANCE PROTEIN"/>
    <property type="match status" value="1"/>
</dbReference>
<dbReference type="GO" id="GO:0042910">
    <property type="term" value="F:xenobiotic transmembrane transporter activity"/>
    <property type="evidence" value="ECO:0007669"/>
    <property type="project" value="InterPro"/>
</dbReference>
<dbReference type="InterPro" id="IPR045069">
    <property type="entry name" value="MATE_euk"/>
</dbReference>
<comment type="caution">
    <text evidence="8">The sequence shown here is derived from an EMBL/GenBank/DDBJ whole genome shotgun (WGS) entry which is preliminary data.</text>
</comment>
<feature type="region of interest" description="Disordered" evidence="7">
    <location>
        <begin position="549"/>
        <end position="609"/>
    </location>
</feature>
<dbReference type="GO" id="GO:1990961">
    <property type="term" value="P:xenobiotic detoxification by transmembrane export across the plasma membrane"/>
    <property type="evidence" value="ECO:0007669"/>
    <property type="project" value="InterPro"/>
</dbReference>
<evidence type="ECO:0000313" key="9">
    <source>
        <dbReference type="Proteomes" id="UP000612055"/>
    </source>
</evidence>
<evidence type="ECO:0000256" key="4">
    <source>
        <dbReference type="ARBA" id="ARBA00022989"/>
    </source>
</evidence>
<dbReference type="Pfam" id="PF01554">
    <property type="entry name" value="MatE"/>
    <property type="match status" value="2"/>
</dbReference>
<feature type="transmembrane region" description="Helical" evidence="6">
    <location>
        <begin position="231"/>
        <end position="252"/>
    </location>
</feature>
<keyword evidence="5 6" id="KW-0472">Membrane</keyword>
<keyword evidence="9" id="KW-1185">Reference proteome</keyword>
<dbReference type="EMBL" id="JAEHOE010000023">
    <property type="protein sequence ID" value="KAG2495579.1"/>
    <property type="molecule type" value="Genomic_DNA"/>
</dbReference>
<name>A0A836C1I9_9CHLO</name>
<evidence type="ECO:0000313" key="8">
    <source>
        <dbReference type="EMBL" id="KAG2495579.1"/>
    </source>
</evidence>
<feature type="compositionally biased region" description="Low complexity" evidence="7">
    <location>
        <begin position="565"/>
        <end position="575"/>
    </location>
</feature>
<dbReference type="AlphaFoldDB" id="A0A836C1I9"/>
<feature type="transmembrane region" description="Helical" evidence="6">
    <location>
        <begin position="202"/>
        <end position="219"/>
    </location>
</feature>
<dbReference type="InterPro" id="IPR002528">
    <property type="entry name" value="MATE_fam"/>
</dbReference>
<sequence>MTLSPRCADERSGASFSFRGGHPPALDEPLLEPSDVVESGRGPVAVEVRKLWRLAGPLILQNVAGYFLSVVSAAFVGHLNDPVALSSAVLAGSFYNITGSSIVIGLSAGMETLCGQAYGARNYKALGIVLQRALLICWVACVPISLAWVTQTSRMLTFLHQNPAIVAGASRYISMVTPALWLSVISACLFRYLVSQQEMRPSTICTIITSALCPLYNWLLIYKYRMGLDGAALAFVASTGTNSVLLLIYTVARDILRARRRSATHTWGGFSWRAWQGWGLYLRYALPSAAMICMEWWIFELVIFLAGSLGDFAEVAVAVMGLSFHITSWTYMVPMSLGTVANTRVSNCLGAGSAPAARLAARVALVTGGCIQLCIALLLFSGRHVVARAFTHQEDIVANVARVMPVIAFSAMGDGLVAVMGGILRGSGRQSLGALLNLCSYWMIGCPVAMFLGFNMKWDVFGFWCGLASATSLQSMVLLLVLSRFDWPNEVRRAAKLVAENASTVDGDLGPGPGLGLDGPPVGPVARAAAAAAAEEAAAAGGVVAHVNGHGGHGGHGGGKGGLVPNGTRADGAGVAEEDVEAAGAARGAANGSHAAGGDLREPLLPGRG</sequence>
<evidence type="ECO:0000256" key="3">
    <source>
        <dbReference type="ARBA" id="ARBA00022692"/>
    </source>
</evidence>
<feature type="transmembrane region" description="Helical" evidence="6">
    <location>
        <begin position="58"/>
        <end position="77"/>
    </location>
</feature>
<feature type="compositionally biased region" description="Gly residues" evidence="7">
    <location>
        <begin position="549"/>
        <end position="564"/>
    </location>
</feature>
<reference evidence="8" key="1">
    <citation type="journal article" date="2020" name="bioRxiv">
        <title>Comparative genomics of Chlamydomonas.</title>
        <authorList>
            <person name="Craig R.J."/>
            <person name="Hasan A.R."/>
            <person name="Ness R.W."/>
            <person name="Keightley P.D."/>
        </authorList>
    </citation>
    <scope>NUCLEOTIDE SEQUENCE</scope>
    <source>
        <strain evidence="8">CCAP 11/70</strain>
    </source>
</reference>
<keyword evidence="3 6" id="KW-0812">Transmembrane</keyword>
<dbReference type="NCBIfam" id="TIGR00797">
    <property type="entry name" value="matE"/>
    <property type="match status" value="1"/>
</dbReference>
<keyword evidence="4 6" id="KW-1133">Transmembrane helix</keyword>
<feature type="transmembrane region" description="Helical" evidence="6">
    <location>
        <begin position="284"/>
        <end position="309"/>
    </location>
</feature>
<dbReference type="Proteomes" id="UP000612055">
    <property type="component" value="Unassembled WGS sequence"/>
</dbReference>
<gene>
    <name evidence="8" type="ORF">HYH03_006179</name>
</gene>
<feature type="transmembrane region" description="Helical" evidence="6">
    <location>
        <begin position="83"/>
        <end position="108"/>
    </location>
</feature>
<dbReference type="GO" id="GO:0016020">
    <property type="term" value="C:membrane"/>
    <property type="evidence" value="ECO:0007669"/>
    <property type="project" value="UniProtKB-SubCell"/>
</dbReference>
<feature type="transmembrane region" description="Helical" evidence="6">
    <location>
        <begin position="359"/>
        <end position="380"/>
    </location>
</feature>
<feature type="transmembrane region" description="Helical" evidence="6">
    <location>
        <begin position="169"/>
        <end position="190"/>
    </location>
</feature>